<evidence type="ECO:0000256" key="1">
    <source>
        <dbReference type="SAM" id="SignalP"/>
    </source>
</evidence>
<dbReference type="SUPFAM" id="SSF50156">
    <property type="entry name" value="PDZ domain-like"/>
    <property type="match status" value="1"/>
</dbReference>
<sequence length="646" mass="70670">MKWKTMVAVRCVYATAGLGMVVAIGPVPVAHADVPAPADVAYPGTIRLAVDATDLDHRIFRVHEEIPVAAGPLTLLYPQWLPGNHAPRGPLDKLAGLAISGNGQPIAWKRDPVEVHAFHIDVPQGVSKLSIDFEFLSPQDSSQGRVVMTPDMLNLQWNTVALYPAGYYAHGITIAASARLPQGWQFGGALEVAAGESPNAIGTDGAVKFKPVAFSTLVDSPLFAGRHFKRVELADGKVPVHLNIVADDAKSLDIKPAQLKAHQDLVAQARKLYGSQHYDHYDFLLALTDQLGGIGLEHHRSSENSADPGYFTDWDKQAPGRDLLAHEYTHSWNGKFRRGADLTTPNFNVPMQGSLLWVYEGQTQYWGFVLAARSGLWSAEQARDAIALVAATYADNRPGFAWRDVQDTTNDPIVAQRRPLPYRNYQMSEDYYSAGQLIWLAVDAKLRELTHDKRSLDDFARAFFGVDDGSYVVKTYAFDDVAGTLNGVAPYDWAKFLHERVDAHAPPLDGLAASGWKLVYTDEPGAFQKTAEANRKTLDYSASLGLVVSSKDGKVADVRWDGPAFKAGLAPTSTLVAVNGREFKPERLKDAITAAKGPGAPVELLVKNGDEYKTVRVDYHGGLKYPHLERIVGTPDRLNAILAPRR</sequence>
<gene>
    <name evidence="3" type="ORF">GCM10009105_29630</name>
</gene>
<evidence type="ECO:0000313" key="3">
    <source>
        <dbReference type="EMBL" id="GAA0720332.1"/>
    </source>
</evidence>
<dbReference type="InterPro" id="IPR036034">
    <property type="entry name" value="PDZ_sf"/>
</dbReference>
<dbReference type="Gene3D" id="2.60.40.3650">
    <property type="match status" value="1"/>
</dbReference>
<accession>A0ABN1ISH0</accession>
<dbReference type="InterPro" id="IPR040756">
    <property type="entry name" value="Peptidase_M61_N"/>
</dbReference>
<keyword evidence="4" id="KW-1185">Reference proteome</keyword>
<feature type="chain" id="PRO_5046456110" evidence="1">
    <location>
        <begin position="33"/>
        <end position="646"/>
    </location>
</feature>
<dbReference type="Gene3D" id="2.30.42.10">
    <property type="match status" value="1"/>
</dbReference>
<evidence type="ECO:0000313" key="4">
    <source>
        <dbReference type="Proteomes" id="UP001501523"/>
    </source>
</evidence>
<dbReference type="InterPro" id="IPR007963">
    <property type="entry name" value="Peptidase_M61_catalytic"/>
</dbReference>
<feature type="signal peptide" evidence="1">
    <location>
        <begin position="1"/>
        <end position="32"/>
    </location>
</feature>
<keyword evidence="1" id="KW-0732">Signal</keyword>
<dbReference type="Pfam" id="PF17899">
    <property type="entry name" value="Peptidase_M61_N"/>
    <property type="match status" value="1"/>
</dbReference>
<name>A0ABN1ISH0_9GAMM</name>
<comment type="caution">
    <text evidence="3">The sequence shown here is derived from an EMBL/GenBank/DDBJ whole genome shotgun (WGS) entry which is preliminary data.</text>
</comment>
<feature type="domain" description="PDZ" evidence="2">
    <location>
        <begin position="530"/>
        <end position="610"/>
    </location>
</feature>
<organism evidence="3 4">
    <name type="scientific">Dokdonella soli</name>
    <dbReference type="NCBI Taxonomy" id="529810"/>
    <lineage>
        <taxon>Bacteria</taxon>
        <taxon>Pseudomonadati</taxon>
        <taxon>Pseudomonadota</taxon>
        <taxon>Gammaproteobacteria</taxon>
        <taxon>Lysobacterales</taxon>
        <taxon>Rhodanobacteraceae</taxon>
        <taxon>Dokdonella</taxon>
    </lineage>
</organism>
<dbReference type="Gene3D" id="1.10.390.10">
    <property type="entry name" value="Neutral Protease Domain 2"/>
    <property type="match status" value="1"/>
</dbReference>
<dbReference type="RefSeq" id="WP_379988530.1">
    <property type="nucleotide sequence ID" value="NZ_BAAAEU010000024.1"/>
</dbReference>
<dbReference type="InterPro" id="IPR024191">
    <property type="entry name" value="Peptidase_M61"/>
</dbReference>
<dbReference type="PROSITE" id="PS50106">
    <property type="entry name" value="PDZ"/>
    <property type="match status" value="1"/>
</dbReference>
<reference evidence="3 4" key="1">
    <citation type="journal article" date="2019" name="Int. J. Syst. Evol. Microbiol.">
        <title>The Global Catalogue of Microorganisms (GCM) 10K type strain sequencing project: providing services to taxonomists for standard genome sequencing and annotation.</title>
        <authorList>
            <consortium name="The Broad Institute Genomics Platform"/>
            <consortium name="The Broad Institute Genome Sequencing Center for Infectious Disease"/>
            <person name="Wu L."/>
            <person name="Ma J."/>
        </authorList>
    </citation>
    <scope>NUCLEOTIDE SEQUENCE [LARGE SCALE GENOMIC DNA]</scope>
    <source>
        <strain evidence="3 4">JCM 15421</strain>
    </source>
</reference>
<evidence type="ECO:0000259" key="2">
    <source>
        <dbReference type="PROSITE" id="PS50106"/>
    </source>
</evidence>
<dbReference type="InterPro" id="IPR001478">
    <property type="entry name" value="PDZ"/>
</dbReference>
<dbReference type="PIRSF" id="PIRSF016493">
    <property type="entry name" value="Glycyl_aminpptds"/>
    <property type="match status" value="1"/>
</dbReference>
<proteinExistence type="predicted"/>
<dbReference type="SMART" id="SM00228">
    <property type="entry name" value="PDZ"/>
    <property type="match status" value="1"/>
</dbReference>
<dbReference type="Proteomes" id="UP001501523">
    <property type="component" value="Unassembled WGS sequence"/>
</dbReference>
<dbReference type="InterPro" id="IPR027268">
    <property type="entry name" value="Peptidase_M4/M1_CTD_sf"/>
</dbReference>
<dbReference type="EMBL" id="BAAAEU010000024">
    <property type="protein sequence ID" value="GAA0720332.1"/>
    <property type="molecule type" value="Genomic_DNA"/>
</dbReference>
<protein>
    <submittedName>
        <fullName evidence="3">Tetratricopeptide repeat protein</fullName>
    </submittedName>
</protein>
<dbReference type="Pfam" id="PF05299">
    <property type="entry name" value="Peptidase_M61"/>
    <property type="match status" value="1"/>
</dbReference>